<evidence type="ECO:0000259" key="8">
    <source>
        <dbReference type="PROSITE" id="PS51751"/>
    </source>
</evidence>
<keyword evidence="5 7" id="KW-1133">Transmembrane helix</keyword>
<dbReference type="PIRSF" id="PIRSF031032">
    <property type="entry name" value="TMP_97_prd"/>
    <property type="match status" value="1"/>
</dbReference>
<organism evidence="9 10">
    <name type="scientific">Perilla frutescens var. hirtella</name>
    <name type="common">Perilla citriodora</name>
    <name type="synonym">Perilla setoyensis</name>
    <dbReference type="NCBI Taxonomy" id="608512"/>
    <lineage>
        <taxon>Eukaryota</taxon>
        <taxon>Viridiplantae</taxon>
        <taxon>Streptophyta</taxon>
        <taxon>Embryophyta</taxon>
        <taxon>Tracheophyta</taxon>
        <taxon>Spermatophyta</taxon>
        <taxon>Magnoliopsida</taxon>
        <taxon>eudicotyledons</taxon>
        <taxon>Gunneridae</taxon>
        <taxon>Pentapetalae</taxon>
        <taxon>asterids</taxon>
        <taxon>lamiids</taxon>
        <taxon>Lamiales</taxon>
        <taxon>Lamiaceae</taxon>
        <taxon>Nepetoideae</taxon>
        <taxon>Elsholtzieae</taxon>
        <taxon>Perilla</taxon>
    </lineage>
</organism>
<evidence type="ECO:0000256" key="1">
    <source>
        <dbReference type="ARBA" id="ARBA00004477"/>
    </source>
</evidence>
<sequence>MGALCNLVDIVLFVFFLVIVVAAPLLDAQTCLPQHLFPPFLVELKSWYAQEFGDYLVSEKPHFFVGLIWVELFFQWPLALASLYAIAAGKSWLNTTCLIYGASTLTSMVAILAELTRSKRAADQLLKMYFPFLGLAVLALLRGLFGHSEKNVTLGKRPYLLRKKRA</sequence>
<dbReference type="PANTHER" id="PTHR31204">
    <property type="entry name" value="SIGMA INTRACELLULAR RECEPTOR 2"/>
    <property type="match status" value="1"/>
</dbReference>
<dbReference type="EMBL" id="SDAM02000152">
    <property type="protein sequence ID" value="KAH6827104.1"/>
    <property type="molecule type" value="Genomic_DNA"/>
</dbReference>
<evidence type="ECO:0000313" key="9">
    <source>
        <dbReference type="EMBL" id="KAH6827104.1"/>
    </source>
</evidence>
<keyword evidence="6 7" id="KW-0472">Membrane</keyword>
<evidence type="ECO:0000256" key="7">
    <source>
        <dbReference type="PIRNR" id="PIRNR031032"/>
    </source>
</evidence>
<dbReference type="InterPro" id="IPR016964">
    <property type="entry name" value="Sigma2_recept"/>
</dbReference>
<evidence type="ECO:0000256" key="5">
    <source>
        <dbReference type="ARBA" id="ARBA00022989"/>
    </source>
</evidence>
<dbReference type="InterPro" id="IPR051987">
    <property type="entry name" value="Sigma-2_receptor-like"/>
</dbReference>
<gene>
    <name evidence="9" type="ORF">C2S53_004710</name>
</gene>
<keyword evidence="10" id="KW-1185">Reference proteome</keyword>
<reference evidence="9 10" key="1">
    <citation type="journal article" date="2021" name="Nat. Commun.">
        <title>Incipient diploidization of the medicinal plant Perilla within 10,000 years.</title>
        <authorList>
            <person name="Zhang Y."/>
            <person name="Shen Q."/>
            <person name="Leng L."/>
            <person name="Zhang D."/>
            <person name="Chen S."/>
            <person name="Shi Y."/>
            <person name="Ning Z."/>
            <person name="Chen S."/>
        </authorList>
    </citation>
    <scope>NUCLEOTIDE SEQUENCE [LARGE SCALE GENOMIC DNA]</scope>
    <source>
        <strain evidence="10">cv. PC099</strain>
    </source>
</reference>
<dbReference type="PROSITE" id="PS51751">
    <property type="entry name" value="EXPERA"/>
    <property type="match status" value="1"/>
</dbReference>
<feature type="transmembrane region" description="Helical" evidence="7">
    <location>
        <begin position="92"/>
        <end position="113"/>
    </location>
</feature>
<comment type="similarity">
    <text evidence="2">Belongs to the TMEM97/sigma-2 receptor family.</text>
</comment>
<evidence type="ECO:0000256" key="2">
    <source>
        <dbReference type="ARBA" id="ARBA00009096"/>
    </source>
</evidence>
<dbReference type="InterPro" id="IPR033118">
    <property type="entry name" value="EXPERA"/>
</dbReference>
<evidence type="ECO:0000313" key="10">
    <source>
        <dbReference type="Proteomes" id="UP001190926"/>
    </source>
</evidence>
<dbReference type="GO" id="GO:0005789">
    <property type="term" value="C:endoplasmic reticulum membrane"/>
    <property type="evidence" value="ECO:0007669"/>
    <property type="project" value="UniProtKB-SubCell"/>
</dbReference>
<accession>A0AAD4J535</accession>
<evidence type="ECO:0000256" key="4">
    <source>
        <dbReference type="ARBA" id="ARBA00022824"/>
    </source>
</evidence>
<feature type="transmembrane region" description="Helical" evidence="7">
    <location>
        <begin position="125"/>
        <end position="145"/>
    </location>
</feature>
<dbReference type="Pfam" id="PF05241">
    <property type="entry name" value="EBP"/>
    <property type="match status" value="1"/>
</dbReference>
<comment type="subcellular location">
    <subcellularLocation>
        <location evidence="1">Endoplasmic reticulum membrane</location>
        <topology evidence="1">Multi-pass membrane protein</topology>
    </subcellularLocation>
</comment>
<evidence type="ECO:0000256" key="3">
    <source>
        <dbReference type="ARBA" id="ARBA00022692"/>
    </source>
</evidence>
<evidence type="ECO:0000256" key="6">
    <source>
        <dbReference type="ARBA" id="ARBA00023136"/>
    </source>
</evidence>
<feature type="transmembrane region" description="Helical" evidence="7">
    <location>
        <begin position="63"/>
        <end position="86"/>
    </location>
</feature>
<keyword evidence="4" id="KW-0256">Endoplasmic reticulum</keyword>
<dbReference type="PANTHER" id="PTHR31204:SF1">
    <property type="entry name" value="SIGMA INTRACELLULAR RECEPTOR 2"/>
    <property type="match status" value="1"/>
</dbReference>
<dbReference type="Proteomes" id="UP001190926">
    <property type="component" value="Unassembled WGS sequence"/>
</dbReference>
<protein>
    <submittedName>
        <fullName evidence="9">Transmembrane protein 97</fullName>
    </submittedName>
</protein>
<proteinExistence type="inferred from homology"/>
<feature type="transmembrane region" description="Helical" evidence="7">
    <location>
        <begin position="6"/>
        <end position="26"/>
    </location>
</feature>
<keyword evidence="3 7" id="KW-0812">Transmembrane</keyword>
<dbReference type="AlphaFoldDB" id="A0AAD4J535"/>
<name>A0AAD4J535_PERFH</name>
<comment type="caution">
    <text evidence="9">The sequence shown here is derived from an EMBL/GenBank/DDBJ whole genome shotgun (WGS) entry which is preliminary data.</text>
</comment>
<feature type="domain" description="EXPERA" evidence="8">
    <location>
        <begin position="8"/>
        <end position="140"/>
    </location>
</feature>